<dbReference type="EMBL" id="DRIH01000017">
    <property type="protein sequence ID" value="HEC67326.1"/>
    <property type="molecule type" value="Genomic_DNA"/>
</dbReference>
<dbReference type="Pfam" id="PF00483">
    <property type="entry name" value="NTP_transferase"/>
    <property type="match status" value="1"/>
</dbReference>
<organism evidence="2">
    <name type="scientific">Desulfofervidus auxilii</name>
    <dbReference type="NCBI Taxonomy" id="1621989"/>
    <lineage>
        <taxon>Bacteria</taxon>
        <taxon>Pseudomonadati</taxon>
        <taxon>Thermodesulfobacteriota</taxon>
        <taxon>Candidatus Desulfofervidia</taxon>
        <taxon>Candidatus Desulfofervidales</taxon>
        <taxon>Candidatus Desulfofervidaceae</taxon>
        <taxon>Candidatus Desulfofervidus</taxon>
    </lineage>
</organism>
<evidence type="ECO:0000313" key="2">
    <source>
        <dbReference type="EMBL" id="HEC67326.1"/>
    </source>
</evidence>
<reference evidence="2" key="1">
    <citation type="journal article" date="2020" name="mSystems">
        <title>Genome- and Community-Level Interaction Insights into Carbon Utilization and Element Cycling Functions of Hydrothermarchaeota in Hydrothermal Sediment.</title>
        <authorList>
            <person name="Zhou Z."/>
            <person name="Liu Y."/>
            <person name="Xu W."/>
            <person name="Pan J."/>
            <person name="Luo Z.H."/>
            <person name="Li M."/>
        </authorList>
    </citation>
    <scope>NUCLEOTIDE SEQUENCE [LARGE SCALE GENOMIC DNA]</scope>
    <source>
        <strain evidence="2">HyVt-389</strain>
    </source>
</reference>
<dbReference type="AlphaFoldDB" id="A0A7C1VW46"/>
<dbReference type="InterPro" id="IPR005908">
    <property type="entry name" value="G1P_thy_trans_l"/>
</dbReference>
<dbReference type="CDD" id="cd04189">
    <property type="entry name" value="G1P_TT_long"/>
    <property type="match status" value="1"/>
</dbReference>
<proteinExistence type="predicted"/>
<dbReference type="EC" id="2.7.7.24" evidence="2"/>
<comment type="caution">
    <text evidence="2">The sequence shown here is derived from an EMBL/GenBank/DDBJ whole genome shotgun (WGS) entry which is preliminary data.</text>
</comment>
<sequence length="358" mass="39318">MNSVKALILSGGKGTRLRPITHTGAKQLVPIANKPILFYVLENIISLGIKDIGIVIAPETGEIIKATVGNGDRWGVNITYILQPEPAGLAHAVKMAEPFLKDAPFLMYLGDNLIGSGLSHFYQKFLEKRPDAQILLKAVSDPSRFGVARIDENGQVVGLIEKPEKPPSNLALIGVYLFSPKIHEAIAAIRPSWRGELEITDAIQRLIEWNCPILSEVIDTWWLDTGKKDDLLEANTIVLDEWIKRNVQGKVVDSIVSGRVILPASARVKNSQVRGPVVIGEHTIIENSYIGPFTSIGHKAKIINSTLEHCVLLDGVKVENIERLEDALIGRNSKVLKNNRLPKALKLMIGDDSVVEIP</sequence>
<dbReference type="SUPFAM" id="SSF53448">
    <property type="entry name" value="Nucleotide-diphospho-sugar transferases"/>
    <property type="match status" value="1"/>
</dbReference>
<keyword evidence="2" id="KW-0808">Transferase</keyword>
<gene>
    <name evidence="2" type="ORF">ENI35_00700</name>
</gene>
<dbReference type="InterPro" id="IPR005835">
    <property type="entry name" value="NTP_transferase_dom"/>
</dbReference>
<dbReference type="Proteomes" id="UP000885738">
    <property type="component" value="Unassembled WGS sequence"/>
</dbReference>
<dbReference type="NCBIfam" id="TIGR01208">
    <property type="entry name" value="rmlA_long"/>
    <property type="match status" value="1"/>
</dbReference>
<dbReference type="Gene3D" id="2.160.10.10">
    <property type="entry name" value="Hexapeptide repeat proteins"/>
    <property type="match status" value="1"/>
</dbReference>
<dbReference type="PANTHER" id="PTHR42883:SF2">
    <property type="entry name" value="THYMIDYLYLTRANSFERASE"/>
    <property type="match status" value="1"/>
</dbReference>
<dbReference type="Gene3D" id="3.90.550.10">
    <property type="entry name" value="Spore Coat Polysaccharide Biosynthesis Protein SpsA, Chain A"/>
    <property type="match status" value="1"/>
</dbReference>
<dbReference type="PANTHER" id="PTHR42883">
    <property type="entry name" value="GLUCOSE-1-PHOSPHATE THYMIDYLTRANSFERASE"/>
    <property type="match status" value="1"/>
</dbReference>
<dbReference type="InterPro" id="IPR029044">
    <property type="entry name" value="Nucleotide-diphossugar_trans"/>
</dbReference>
<dbReference type="GO" id="GO:0008879">
    <property type="term" value="F:glucose-1-phosphate thymidylyltransferase activity"/>
    <property type="evidence" value="ECO:0007669"/>
    <property type="project" value="UniProtKB-EC"/>
</dbReference>
<accession>A0A7C1VW46</accession>
<protein>
    <submittedName>
        <fullName evidence="2">Glucose-1-phosphate thymidylyltransferase</fullName>
        <ecNumber evidence="2">2.7.7.24</ecNumber>
    </submittedName>
</protein>
<keyword evidence="2" id="KW-0548">Nucleotidyltransferase</keyword>
<name>A0A7C1VW46_DESA2</name>
<evidence type="ECO:0000259" key="1">
    <source>
        <dbReference type="Pfam" id="PF00483"/>
    </source>
</evidence>
<feature type="domain" description="Nucleotidyl transferase" evidence="1">
    <location>
        <begin position="5"/>
        <end position="239"/>
    </location>
</feature>